<evidence type="ECO:0000259" key="2">
    <source>
        <dbReference type="Pfam" id="PF03168"/>
    </source>
</evidence>
<dbReference type="InterPro" id="IPR004864">
    <property type="entry name" value="LEA_2"/>
</dbReference>
<accession>A0A4Q1DA58</accession>
<dbReference type="OrthoDB" id="766446at2"/>
<dbReference type="Gene3D" id="2.60.40.1820">
    <property type="match status" value="1"/>
</dbReference>
<proteinExistence type="predicted"/>
<gene>
    <name evidence="3" type="ORF">ESB13_05465</name>
</gene>
<keyword evidence="4" id="KW-1185">Reference proteome</keyword>
<evidence type="ECO:0000313" key="4">
    <source>
        <dbReference type="Proteomes" id="UP000290545"/>
    </source>
</evidence>
<dbReference type="RefSeq" id="WP_129002007.1">
    <property type="nucleotide sequence ID" value="NZ_SDHZ01000001.1"/>
</dbReference>
<dbReference type="Proteomes" id="UP000290545">
    <property type="component" value="Unassembled WGS sequence"/>
</dbReference>
<dbReference type="SUPFAM" id="SSF117070">
    <property type="entry name" value="LEA14-like"/>
    <property type="match status" value="1"/>
</dbReference>
<feature type="chain" id="PRO_5020898953" description="Late embryogenesis abundant protein LEA-2 subgroup domain-containing protein" evidence="1">
    <location>
        <begin position="22"/>
        <end position="154"/>
    </location>
</feature>
<evidence type="ECO:0000313" key="3">
    <source>
        <dbReference type="EMBL" id="RXK86257.1"/>
    </source>
</evidence>
<name>A0A4Q1DA58_9BACT</name>
<feature type="signal peptide" evidence="1">
    <location>
        <begin position="1"/>
        <end position="21"/>
    </location>
</feature>
<organism evidence="3 4">
    <name type="scientific">Filimonas effusa</name>
    <dbReference type="NCBI Taxonomy" id="2508721"/>
    <lineage>
        <taxon>Bacteria</taxon>
        <taxon>Pseudomonadati</taxon>
        <taxon>Bacteroidota</taxon>
        <taxon>Chitinophagia</taxon>
        <taxon>Chitinophagales</taxon>
        <taxon>Chitinophagaceae</taxon>
        <taxon>Filimonas</taxon>
    </lineage>
</organism>
<dbReference type="AlphaFoldDB" id="A0A4Q1DA58"/>
<feature type="domain" description="Late embryogenesis abundant protein LEA-2 subgroup" evidence="2">
    <location>
        <begin position="54"/>
        <end position="143"/>
    </location>
</feature>
<sequence>MKTMYKAAGIMALVLAVFASACKKPMGFEYRGINNVQLENVSMDKSTVILDMLYYNPNSFGVNLKHVDCDVYVDSNFIGKYTLDTMMHIDRKATFTIPTRMDVNMRNLLRGGLFALLGQKVQISVKGSTRVGKGGIFINVPFDFTGKYDIPLFR</sequence>
<protein>
    <recommendedName>
        <fullName evidence="2">Late embryogenesis abundant protein LEA-2 subgroup domain-containing protein</fullName>
    </recommendedName>
</protein>
<evidence type="ECO:0000256" key="1">
    <source>
        <dbReference type="SAM" id="SignalP"/>
    </source>
</evidence>
<dbReference type="EMBL" id="SDHZ01000001">
    <property type="protein sequence ID" value="RXK86257.1"/>
    <property type="molecule type" value="Genomic_DNA"/>
</dbReference>
<comment type="caution">
    <text evidence="3">The sequence shown here is derived from an EMBL/GenBank/DDBJ whole genome shotgun (WGS) entry which is preliminary data.</text>
</comment>
<reference evidence="3 4" key="1">
    <citation type="submission" date="2019-01" db="EMBL/GenBank/DDBJ databases">
        <title>Filimonas sp. strain TTM-71.</title>
        <authorList>
            <person name="Chen W.-M."/>
        </authorList>
    </citation>
    <scope>NUCLEOTIDE SEQUENCE [LARGE SCALE GENOMIC DNA]</scope>
    <source>
        <strain evidence="3 4">TTM-71</strain>
    </source>
</reference>
<keyword evidence="1" id="KW-0732">Signal</keyword>
<dbReference type="PROSITE" id="PS51257">
    <property type="entry name" value="PROKAR_LIPOPROTEIN"/>
    <property type="match status" value="1"/>
</dbReference>
<dbReference type="Pfam" id="PF03168">
    <property type="entry name" value="LEA_2"/>
    <property type="match status" value="1"/>
</dbReference>